<evidence type="ECO:0000256" key="1">
    <source>
        <dbReference type="ARBA" id="ARBA00005695"/>
    </source>
</evidence>
<reference evidence="5 6" key="1">
    <citation type="submission" date="2017-08" db="EMBL/GenBank/DDBJ databases">
        <title>WGS of Clinical strains of the CDC Group NO-1 linked to zoonotic infections in humans.</title>
        <authorList>
            <person name="Bernier A.-M."/>
            <person name="Bernard K."/>
        </authorList>
    </citation>
    <scope>NUCLEOTIDE SEQUENCE [LARGE SCALE GENOMIC DNA]</scope>
    <source>
        <strain evidence="5 6">NML00-0135</strain>
    </source>
</reference>
<dbReference type="Gene3D" id="3.90.76.10">
    <property type="entry name" value="Dipeptide-binding Protein, Domain 1"/>
    <property type="match status" value="1"/>
</dbReference>
<keyword evidence="6" id="KW-1185">Reference proteome</keyword>
<dbReference type="Gene3D" id="3.40.190.10">
    <property type="entry name" value="Periplasmic binding protein-like II"/>
    <property type="match status" value="1"/>
</dbReference>
<dbReference type="RefSeq" id="WP_095540715.1">
    <property type="nucleotide sequence ID" value="NZ_NSJB01000015.1"/>
</dbReference>
<dbReference type="InterPro" id="IPR000914">
    <property type="entry name" value="SBP_5_dom"/>
</dbReference>
<dbReference type="GO" id="GO:0015833">
    <property type="term" value="P:peptide transport"/>
    <property type="evidence" value="ECO:0007669"/>
    <property type="project" value="TreeGrafter"/>
</dbReference>
<protein>
    <submittedName>
        <fullName evidence="5">ABC transporter substrate-binding protein</fullName>
    </submittedName>
</protein>
<comment type="similarity">
    <text evidence="1">Belongs to the bacterial solute-binding protein 5 family.</text>
</comment>
<evidence type="ECO:0000256" key="3">
    <source>
        <dbReference type="SAM" id="SignalP"/>
    </source>
</evidence>
<name>A0A2A2A9M7_9BURK</name>
<evidence type="ECO:0000259" key="4">
    <source>
        <dbReference type="Pfam" id="PF00496"/>
    </source>
</evidence>
<feature type="signal peptide" evidence="3">
    <location>
        <begin position="1"/>
        <end position="25"/>
    </location>
</feature>
<dbReference type="PANTHER" id="PTHR30290:SF38">
    <property type="entry name" value="D,D-DIPEPTIDE-BINDING PERIPLASMIC PROTEIN DDPA-RELATED"/>
    <property type="match status" value="1"/>
</dbReference>
<evidence type="ECO:0000313" key="6">
    <source>
        <dbReference type="Proteomes" id="UP000218054"/>
    </source>
</evidence>
<dbReference type="GO" id="GO:0030288">
    <property type="term" value="C:outer membrane-bounded periplasmic space"/>
    <property type="evidence" value="ECO:0007669"/>
    <property type="project" value="UniProtKB-ARBA"/>
</dbReference>
<dbReference type="Proteomes" id="UP000218054">
    <property type="component" value="Unassembled WGS sequence"/>
</dbReference>
<gene>
    <name evidence="5" type="ORF">CK625_12795</name>
</gene>
<dbReference type="GO" id="GO:0043190">
    <property type="term" value="C:ATP-binding cassette (ABC) transporter complex"/>
    <property type="evidence" value="ECO:0007669"/>
    <property type="project" value="InterPro"/>
</dbReference>
<dbReference type="InterPro" id="IPR030678">
    <property type="entry name" value="Peptide/Ni-bd"/>
</dbReference>
<dbReference type="SUPFAM" id="SSF53850">
    <property type="entry name" value="Periplasmic binding protein-like II"/>
    <property type="match status" value="1"/>
</dbReference>
<evidence type="ECO:0000256" key="2">
    <source>
        <dbReference type="ARBA" id="ARBA00022729"/>
    </source>
</evidence>
<dbReference type="InterPro" id="IPR039424">
    <property type="entry name" value="SBP_5"/>
</dbReference>
<dbReference type="Pfam" id="PF00496">
    <property type="entry name" value="SBP_bac_5"/>
    <property type="match status" value="1"/>
</dbReference>
<comment type="caution">
    <text evidence="5">The sequence shown here is derived from an EMBL/GenBank/DDBJ whole genome shotgun (WGS) entry which is preliminary data.</text>
</comment>
<dbReference type="CDD" id="cd08494">
    <property type="entry name" value="PBP2_NikA_DppA_OppA_like_6"/>
    <property type="match status" value="1"/>
</dbReference>
<dbReference type="Gene3D" id="3.10.105.10">
    <property type="entry name" value="Dipeptide-binding Protein, Domain 3"/>
    <property type="match status" value="1"/>
</dbReference>
<dbReference type="EMBL" id="NSJB01000015">
    <property type="protein sequence ID" value="PAT34503.1"/>
    <property type="molecule type" value="Genomic_DNA"/>
</dbReference>
<organism evidence="5 6">
    <name type="scientific">Vandammella animalimorsus</name>
    <dbReference type="NCBI Taxonomy" id="2029117"/>
    <lineage>
        <taxon>Bacteria</taxon>
        <taxon>Pseudomonadati</taxon>
        <taxon>Pseudomonadota</taxon>
        <taxon>Betaproteobacteria</taxon>
        <taxon>Burkholderiales</taxon>
        <taxon>Comamonadaceae</taxon>
        <taxon>Vandammella</taxon>
    </lineage>
</organism>
<sequence length="507" mass="55783">MMKRRTLLASSAAWLAATGAASPLAALHAAPRGAGMDKTDKSSITIGMVLEPPGLDPTVSAAAAVSEVTLYNIYETLTKINPDGSVAPLLAESWEVSPDLQTYTFRLRRDAQFHNGQPFNAAAVKFSFDRAKAQNSTNKDKARLSKLSTEVVDEYTVRIRNEVIEPDLLFVLGQATAIIVEPQSVAKNASAPVGTGPYRLARWNRGTALTLQRWDDSPRAAQLPIKTATFRFIADPAAHVASLLAGDVDCFPRVAQRGVEQFKSDPRFQVLVSGSRAKTILSINHRRKPLNDVRVRRAIAAAIDRRQVIEGAASGYGVPIGSHYVPGAFGYVDTTGINPYDPDKAVALLKEAGVKTPLKLRMTLPPTPYARQGGIVIAAMLAKVGIQAQLENVEWAQWLRNTMGQHQFDLTLISHVEPLDLGNYANPDYYWGYDSQAFRDIWEQTRSATQPAERARLLGQAQRLLAEDCVNAFLYQPQWVTVAHKDVRGLWRDMPIFVNDLSALRWS</sequence>
<dbReference type="PIRSF" id="PIRSF002741">
    <property type="entry name" value="MppA"/>
    <property type="match status" value="1"/>
</dbReference>
<feature type="chain" id="PRO_5013059053" evidence="3">
    <location>
        <begin position="26"/>
        <end position="507"/>
    </location>
</feature>
<accession>A0A2A2A9M7</accession>
<keyword evidence="2 3" id="KW-0732">Signal</keyword>
<proteinExistence type="inferred from homology"/>
<dbReference type="AlphaFoldDB" id="A0A2A2A9M7"/>
<dbReference type="GO" id="GO:1904680">
    <property type="term" value="F:peptide transmembrane transporter activity"/>
    <property type="evidence" value="ECO:0007669"/>
    <property type="project" value="TreeGrafter"/>
</dbReference>
<evidence type="ECO:0000313" key="5">
    <source>
        <dbReference type="EMBL" id="PAT34503.1"/>
    </source>
</evidence>
<feature type="domain" description="Solute-binding protein family 5" evidence="4">
    <location>
        <begin position="86"/>
        <end position="415"/>
    </location>
</feature>
<dbReference type="PANTHER" id="PTHR30290">
    <property type="entry name" value="PERIPLASMIC BINDING COMPONENT OF ABC TRANSPORTER"/>
    <property type="match status" value="1"/>
</dbReference>